<evidence type="ECO:0000313" key="5">
    <source>
        <dbReference type="EMBL" id="RLO07121.1"/>
    </source>
</evidence>
<dbReference type="Gene3D" id="3.90.550.10">
    <property type="entry name" value="Spore Coat Polysaccharide Biosynthesis Protein SpsA, Chain A"/>
    <property type="match status" value="1"/>
</dbReference>
<dbReference type="Pfam" id="PF01704">
    <property type="entry name" value="UDPGP"/>
    <property type="match status" value="1"/>
</dbReference>
<dbReference type="SUPFAM" id="SSF51161">
    <property type="entry name" value="Trimeric LpxA-like enzymes"/>
    <property type="match status" value="1"/>
</dbReference>
<gene>
    <name evidence="5" type="ORF">DYB28_003863</name>
</gene>
<keyword evidence="4" id="KW-0548">Nucleotidyltransferase</keyword>
<dbReference type="PANTHER" id="PTHR43511">
    <property type="match status" value="1"/>
</dbReference>
<comment type="caution">
    <text evidence="5">The sequence shown here is derived from an EMBL/GenBank/DDBJ whole genome shotgun (WGS) entry which is preliminary data.</text>
</comment>
<dbReference type="InterPro" id="IPR011004">
    <property type="entry name" value="Trimer_LpxA-like_sf"/>
</dbReference>
<evidence type="ECO:0000256" key="1">
    <source>
        <dbReference type="ARBA" id="ARBA00010401"/>
    </source>
</evidence>
<evidence type="ECO:0000313" key="6">
    <source>
        <dbReference type="Proteomes" id="UP000275652"/>
    </source>
</evidence>
<dbReference type="GO" id="GO:0003983">
    <property type="term" value="F:UTP:glucose-1-phosphate uridylyltransferase activity"/>
    <property type="evidence" value="ECO:0007669"/>
    <property type="project" value="UniProtKB-EC"/>
</dbReference>
<dbReference type="InterPro" id="IPR016267">
    <property type="entry name" value="UDPGP_trans"/>
</dbReference>
<evidence type="ECO:0000256" key="2">
    <source>
        <dbReference type="ARBA" id="ARBA00012415"/>
    </source>
</evidence>
<dbReference type="Gene3D" id="2.160.10.10">
    <property type="entry name" value="Hexapeptide repeat proteins"/>
    <property type="match status" value="1"/>
</dbReference>
<accession>A0A9X8HAP7</accession>
<dbReference type="EC" id="2.7.7.9" evidence="2"/>
<dbReference type="SUPFAM" id="SSF53448">
    <property type="entry name" value="Nucleotide-diphospho-sugar transferases"/>
    <property type="match status" value="1"/>
</dbReference>
<protein>
    <recommendedName>
        <fullName evidence="2">UTP--glucose-1-phosphate uridylyltransferase</fullName>
        <ecNumber evidence="2">2.7.7.9</ecNumber>
    </recommendedName>
</protein>
<dbReference type="EMBL" id="QUTI01023948">
    <property type="protein sequence ID" value="RLO07121.1"/>
    <property type="molecule type" value="Genomic_DNA"/>
</dbReference>
<reference evidence="5 6" key="1">
    <citation type="journal article" date="2018" name="J. Invertebr. Pathol.">
        <title>New genotyping method for the causative agent of crayfish plague (Aphanomyces astaci) based on whole genome data.</title>
        <authorList>
            <person name="Minardi D."/>
            <person name="Studholme D.J."/>
            <person name="van der Giezen M."/>
            <person name="Pretto T."/>
            <person name="Oidtmann B."/>
        </authorList>
    </citation>
    <scope>NUCLEOTIDE SEQUENCE [LARGE SCALE GENOMIC DNA]</scope>
    <source>
        <strain evidence="5 6">KB13</strain>
    </source>
</reference>
<dbReference type="Proteomes" id="UP000275652">
    <property type="component" value="Unassembled WGS sequence"/>
</dbReference>
<evidence type="ECO:0000256" key="3">
    <source>
        <dbReference type="ARBA" id="ARBA00022679"/>
    </source>
</evidence>
<dbReference type="InterPro" id="IPR029044">
    <property type="entry name" value="Nucleotide-diphossugar_trans"/>
</dbReference>
<dbReference type="FunFam" id="2.160.10.10:FF:000001">
    <property type="entry name" value="UTP--glucose-1-phosphate uridylyltransferase"/>
    <property type="match status" value="1"/>
</dbReference>
<name>A0A9X8HAP7_APHAT</name>
<keyword evidence="3" id="KW-0808">Transferase</keyword>
<sequence>MQRLVAQDLIDIHPIVSYRSVKNAKVVQLETAAGGAIQFFKNFVGIKVTRLRFLPVKSSSDLFLVHIYDSLYICTNSDDSCCLYSLLMNPDRGVTTIPIVKLGREFQTAQQYSERFEKGIPNILELDHLTVAGDVKFGSGITLKGTVILVANEGAKIELPDGTILEDKVVTGDLRILDH</sequence>
<evidence type="ECO:0000256" key="4">
    <source>
        <dbReference type="ARBA" id="ARBA00022695"/>
    </source>
</evidence>
<proteinExistence type="inferred from homology"/>
<dbReference type="GO" id="GO:0006011">
    <property type="term" value="P:UDP-alpha-D-glucose metabolic process"/>
    <property type="evidence" value="ECO:0007669"/>
    <property type="project" value="InterPro"/>
</dbReference>
<dbReference type="InterPro" id="IPR002618">
    <property type="entry name" value="UDPGP_fam"/>
</dbReference>
<dbReference type="AlphaFoldDB" id="A0A9X8HAP7"/>
<comment type="similarity">
    <text evidence="1">Belongs to the UDPGP type 1 family.</text>
</comment>
<organism evidence="5 6">
    <name type="scientific">Aphanomyces astaci</name>
    <name type="common">Crayfish plague agent</name>
    <dbReference type="NCBI Taxonomy" id="112090"/>
    <lineage>
        <taxon>Eukaryota</taxon>
        <taxon>Sar</taxon>
        <taxon>Stramenopiles</taxon>
        <taxon>Oomycota</taxon>
        <taxon>Saprolegniomycetes</taxon>
        <taxon>Saprolegniales</taxon>
        <taxon>Verrucalvaceae</taxon>
        <taxon>Aphanomyces</taxon>
    </lineage>
</organism>